<dbReference type="Pfam" id="PF21077">
    <property type="entry name" value="GDH_ACT3"/>
    <property type="match status" value="1"/>
</dbReference>
<feature type="domain" description="NAD-glutamate dehydrogenase catalytic" evidence="1">
    <location>
        <begin position="149"/>
        <end position="193"/>
    </location>
</feature>
<protein>
    <submittedName>
        <fullName evidence="3">Bacterial NAD-glutamate dehydrogenase family protein</fullName>
    </submittedName>
</protein>
<comment type="caution">
    <text evidence="3">The sequence shown here is derived from an EMBL/GenBank/DDBJ whole genome shotgun (WGS) entry which is preliminary data.</text>
</comment>
<proteinExistence type="predicted"/>
<feature type="domain" description="NAD-glutamate dehydrogenase ACT3" evidence="2">
    <location>
        <begin position="1"/>
        <end position="33"/>
    </location>
</feature>
<sequence>MLQSMGVVVLEERPFTVTRPDGLPVWIYQFKISPHPTIPKATVPAERAAAAQRFADAVTAIWQGRIEIDRFNELVMRAGLTWQQVVLLCAYSRYLRQAGFPYSQSYIESVLNEHPSTARSLVLLFEALFDPRPAGSPVSPDAQAAAAAVAADIDALVSLDTDRILRAFASLVQATLRTNYFVSREGSAAAAMSCQSSWMPS</sequence>
<dbReference type="InterPro" id="IPR007780">
    <property type="entry name" value="NAD_Glu_DH_bac"/>
</dbReference>
<dbReference type="PANTHER" id="PTHR43403">
    <property type="entry name" value="NAD-SPECIFIC GLUTAMATE DEHYDROGENASE"/>
    <property type="match status" value="1"/>
</dbReference>
<keyword evidence="4" id="KW-1185">Reference proteome</keyword>
<reference evidence="3 4" key="1">
    <citation type="submission" date="2014-01" db="EMBL/GenBank/DDBJ databases">
        <authorList>
            <person name="Dobos K."/>
            <person name="Lenaerts A."/>
            <person name="Ordway D."/>
            <person name="DeGroote M.A."/>
            <person name="Parker T."/>
            <person name="Sizemore C."/>
            <person name="Tallon L.J."/>
            <person name="Sadzewicz L.K."/>
            <person name="Sengamalay N."/>
            <person name="Fraser C.M."/>
            <person name="Hine E."/>
            <person name="Shefchek K.A."/>
            <person name="Das S.P."/>
            <person name="Tettelin H."/>
        </authorList>
    </citation>
    <scope>NUCLEOTIDE SEQUENCE [LARGE SCALE GENOMIC DNA]</scope>
    <source>
        <strain evidence="3 4">Harvey</strain>
    </source>
</reference>
<evidence type="ECO:0000259" key="2">
    <source>
        <dbReference type="Pfam" id="PF21077"/>
    </source>
</evidence>
<evidence type="ECO:0000259" key="1">
    <source>
        <dbReference type="Pfam" id="PF05088"/>
    </source>
</evidence>
<name>A0ABP3A911_MYCUL</name>
<dbReference type="EMBL" id="JAOL01000162">
    <property type="protein sequence ID" value="EUA87334.1"/>
    <property type="molecule type" value="Genomic_DNA"/>
</dbReference>
<dbReference type="InterPro" id="IPR049064">
    <property type="entry name" value="NAD_Glu_DH_ACT3"/>
</dbReference>
<evidence type="ECO:0000313" key="4">
    <source>
        <dbReference type="Proteomes" id="UP000020681"/>
    </source>
</evidence>
<dbReference type="PANTHER" id="PTHR43403:SF1">
    <property type="entry name" value="NAD-SPECIFIC GLUTAMATE DEHYDROGENASE"/>
    <property type="match status" value="1"/>
</dbReference>
<evidence type="ECO:0000313" key="3">
    <source>
        <dbReference type="EMBL" id="EUA87334.1"/>
    </source>
</evidence>
<accession>A0ABP3A911</accession>
<dbReference type="Proteomes" id="UP000020681">
    <property type="component" value="Unassembled WGS sequence"/>
</dbReference>
<dbReference type="Pfam" id="PF21078">
    <property type="entry name" value="GDH_HM3"/>
    <property type="match status" value="1"/>
</dbReference>
<dbReference type="InterPro" id="IPR049056">
    <property type="entry name" value="NAD_Glu_DH_HM3"/>
</dbReference>
<dbReference type="InterPro" id="IPR028971">
    <property type="entry name" value="NAD-GDH_cat"/>
</dbReference>
<gene>
    <name evidence="3" type="ORF">I551_6116</name>
</gene>
<dbReference type="Pfam" id="PF05088">
    <property type="entry name" value="Bac_GDH_CD"/>
    <property type="match status" value="1"/>
</dbReference>
<organism evidence="3 4">
    <name type="scientific">Mycobacterium ulcerans str. Harvey</name>
    <dbReference type="NCBI Taxonomy" id="1299332"/>
    <lineage>
        <taxon>Bacteria</taxon>
        <taxon>Bacillati</taxon>
        <taxon>Actinomycetota</taxon>
        <taxon>Actinomycetes</taxon>
        <taxon>Mycobacteriales</taxon>
        <taxon>Mycobacteriaceae</taxon>
        <taxon>Mycobacterium</taxon>
        <taxon>Mycobacterium ulcerans group</taxon>
    </lineage>
</organism>